<sequence>MRKFSVVSKGLTSLSLTAAIVAAPLTLTTSATAVENTPNAAAVSQLSCGEPNIVLAMDETWSFGDNEQNQKAEGIKAFLKEYAKIPNAKVTMYHFGQMSPAFNQILTLNLSDEGALQKALDFVLNSEQRAATAHQDLPDALKGWTDNWSGTNWAAALKTAADQAGPFDAVVLATDGSPNKYVDANGNYVNGGSNTFSQQAFDSAKEQVARITGSGTKVIPLFIKTKENSLGGAYTPEREVQTTNAIKEITGKTNPMEGVDYITSATDSDAVAKAFYNAATATCPTDLKIEKHVDLTQVQPGQEITYTMTVKNAGDWDEPAASVKDEGLVITDENGKTITGENLTISNPTKGTASGIDWTIGELKAGEEATATVKFTVPAEAQELVNGTITNSAYITGVRDPYDGNSRVPNDTLDADTDNWDNATSAFSPLATNVKVHKELATDVANIKPGDTIEYNVQIMNDSSTAEPNFIFNEFPNTKYFEPEATIKNNGRGTVTGNTWMVGNVNAGETITFTVQLKVKETINIDELKAGIENAVTVTGSYDPKKPNPKDPGNPTPPTQCEPNPTVAADTDGCDVVVTPINEDVRIAKTDTTAELKAGERATFNFDVVNKGTHTAHDVYVSEGELKGLDASTLQWGEKPSAGKLVTGAELVKLGAAKADAVEADKKYWYIGDLKADETVTATVSAVVADDADEVENTATVNSRWDKYDPSKPKQPNNTAEEDTDNWDNATKKVTKPTPPVTPE</sequence>
<dbReference type="PANTHER" id="PTHR34819:SF3">
    <property type="entry name" value="CELL SURFACE PROTEIN"/>
    <property type="match status" value="1"/>
</dbReference>
<feature type="non-terminal residue" evidence="4">
    <location>
        <position position="744"/>
    </location>
</feature>
<feature type="signal peptide" evidence="2">
    <location>
        <begin position="1"/>
        <end position="33"/>
    </location>
</feature>
<evidence type="ECO:0000256" key="2">
    <source>
        <dbReference type="SAM" id="SignalP"/>
    </source>
</evidence>
<reference evidence="4" key="1">
    <citation type="submission" date="2020-04" db="EMBL/GenBank/DDBJ databases">
        <title>Deep metagenomics examines the oral microbiome during advanced dental caries in children, revealing novel taxa and co-occurrences with host molecules.</title>
        <authorList>
            <person name="Baker J.L."/>
            <person name="Morton J.T."/>
            <person name="Dinis M."/>
            <person name="Alvarez R."/>
            <person name="Tran N.C."/>
            <person name="Knight R."/>
            <person name="Edlund A."/>
        </authorList>
    </citation>
    <scope>NUCLEOTIDE SEQUENCE</scope>
    <source>
        <strain evidence="4">JCVI_47_bin.4</strain>
    </source>
</reference>
<feature type="domain" description="DUF11" evidence="3">
    <location>
        <begin position="442"/>
        <end position="548"/>
    </location>
</feature>
<accession>A0A930PJY4</accession>
<dbReference type="EMBL" id="JABZXJ010000059">
    <property type="protein sequence ID" value="MBF1650478.1"/>
    <property type="molecule type" value="Genomic_DNA"/>
</dbReference>
<dbReference type="PANTHER" id="PTHR34819">
    <property type="entry name" value="LARGE CYSTEINE-RICH PERIPLASMIC PROTEIN OMCB"/>
    <property type="match status" value="1"/>
</dbReference>
<evidence type="ECO:0000313" key="4">
    <source>
        <dbReference type="EMBL" id="MBF1650478.1"/>
    </source>
</evidence>
<dbReference type="InterPro" id="IPR036465">
    <property type="entry name" value="vWFA_dom_sf"/>
</dbReference>
<feature type="chain" id="PRO_5037909523" evidence="2">
    <location>
        <begin position="34"/>
        <end position="744"/>
    </location>
</feature>
<evidence type="ECO:0000313" key="5">
    <source>
        <dbReference type="Proteomes" id="UP000769484"/>
    </source>
</evidence>
<feature type="compositionally biased region" description="Pro residues" evidence="1">
    <location>
        <begin position="550"/>
        <end position="560"/>
    </location>
</feature>
<dbReference type="Pfam" id="PF01345">
    <property type="entry name" value="DUF11"/>
    <property type="match status" value="3"/>
</dbReference>
<feature type="domain" description="DUF11" evidence="3">
    <location>
        <begin position="286"/>
        <end position="405"/>
    </location>
</feature>
<protein>
    <submittedName>
        <fullName evidence="4">DUF11 domain-containing protein</fullName>
    </submittedName>
</protein>
<proteinExistence type="predicted"/>
<dbReference type="InterPro" id="IPR051172">
    <property type="entry name" value="Chlamydia_OmcB"/>
</dbReference>
<organism evidence="4 5">
    <name type="scientific">Rothia dentocariosa</name>
    <dbReference type="NCBI Taxonomy" id="2047"/>
    <lineage>
        <taxon>Bacteria</taxon>
        <taxon>Bacillati</taxon>
        <taxon>Actinomycetota</taxon>
        <taxon>Actinomycetes</taxon>
        <taxon>Micrococcales</taxon>
        <taxon>Micrococcaceae</taxon>
        <taxon>Rothia</taxon>
    </lineage>
</organism>
<dbReference type="InterPro" id="IPR013783">
    <property type="entry name" value="Ig-like_fold"/>
</dbReference>
<feature type="region of interest" description="Disordered" evidence="1">
    <location>
        <begin position="695"/>
        <end position="744"/>
    </location>
</feature>
<dbReference type="InterPro" id="IPR001434">
    <property type="entry name" value="OmcB-like_DUF11"/>
</dbReference>
<dbReference type="AlphaFoldDB" id="A0A930PJY4"/>
<dbReference type="Gene3D" id="3.40.50.410">
    <property type="entry name" value="von Willebrand factor, type A domain"/>
    <property type="match status" value="1"/>
</dbReference>
<dbReference type="Gene3D" id="2.60.40.10">
    <property type="entry name" value="Immunoglobulins"/>
    <property type="match status" value="1"/>
</dbReference>
<dbReference type="Proteomes" id="UP000769484">
    <property type="component" value="Unassembled WGS sequence"/>
</dbReference>
<evidence type="ECO:0000259" key="3">
    <source>
        <dbReference type="Pfam" id="PF01345"/>
    </source>
</evidence>
<evidence type="ECO:0000256" key="1">
    <source>
        <dbReference type="SAM" id="MobiDB-lite"/>
    </source>
</evidence>
<keyword evidence="2" id="KW-0732">Signal</keyword>
<feature type="region of interest" description="Disordered" evidence="1">
    <location>
        <begin position="538"/>
        <end position="572"/>
    </location>
</feature>
<name>A0A930PJY4_9MICC</name>
<dbReference type="InterPro" id="IPR047589">
    <property type="entry name" value="DUF11_rpt"/>
</dbReference>
<dbReference type="SUPFAM" id="SSF53300">
    <property type="entry name" value="vWA-like"/>
    <property type="match status" value="1"/>
</dbReference>
<gene>
    <name evidence="4" type="ORF">HXO56_10415</name>
</gene>
<comment type="caution">
    <text evidence="4">The sequence shown here is derived from an EMBL/GenBank/DDBJ whole genome shotgun (WGS) entry which is preliminary data.</text>
</comment>
<dbReference type="NCBIfam" id="TIGR01451">
    <property type="entry name" value="B_ant_repeat"/>
    <property type="match status" value="1"/>
</dbReference>
<dbReference type="GO" id="GO:0005975">
    <property type="term" value="P:carbohydrate metabolic process"/>
    <property type="evidence" value="ECO:0007669"/>
    <property type="project" value="UniProtKB-ARBA"/>
</dbReference>
<feature type="domain" description="DUF11" evidence="3">
    <location>
        <begin position="584"/>
        <end position="721"/>
    </location>
</feature>